<dbReference type="VEuPathDB" id="TrichDB:TRFO_01273"/>
<keyword evidence="3" id="KW-1185">Reference proteome</keyword>
<dbReference type="EMBL" id="MLAK01000704">
    <property type="protein sequence ID" value="OHT07153.1"/>
    <property type="molecule type" value="Genomic_DNA"/>
</dbReference>
<sequence>MNYANVKNHQFLFFSLPFFLKKHEKMSVLPTPKSPLSPVRPHVHGEDKKQDDLDKKTVQAVAEAGGPNHIQAEYFNLICKSVLGSENEKFKELQPKLDIPDYEYYSRAVKLVLAYLLRHRMTYTVSCIRHEYGKCPKQTGFNKPSEVDSYIKELIGPLGSRSTTRSTTRSTSRASSVSDGRDINTVPVTPKV</sequence>
<evidence type="ECO:0000313" key="3">
    <source>
        <dbReference type="Proteomes" id="UP000179807"/>
    </source>
</evidence>
<dbReference type="RefSeq" id="XP_068360289.1">
    <property type="nucleotide sequence ID" value="XM_068490004.1"/>
</dbReference>
<organism evidence="2 3">
    <name type="scientific">Tritrichomonas foetus</name>
    <dbReference type="NCBI Taxonomy" id="1144522"/>
    <lineage>
        <taxon>Eukaryota</taxon>
        <taxon>Metamonada</taxon>
        <taxon>Parabasalia</taxon>
        <taxon>Tritrichomonadida</taxon>
        <taxon>Tritrichomonadidae</taxon>
        <taxon>Tritrichomonas</taxon>
    </lineage>
</organism>
<proteinExistence type="predicted"/>
<feature type="compositionally biased region" description="Basic and acidic residues" evidence="1">
    <location>
        <begin position="43"/>
        <end position="54"/>
    </location>
</feature>
<evidence type="ECO:0000313" key="2">
    <source>
        <dbReference type="EMBL" id="OHT07153.1"/>
    </source>
</evidence>
<name>A0A1J4K6R1_9EUKA</name>
<dbReference type="Proteomes" id="UP000179807">
    <property type="component" value="Unassembled WGS sequence"/>
</dbReference>
<feature type="region of interest" description="Disordered" evidence="1">
    <location>
        <begin position="158"/>
        <end position="192"/>
    </location>
</feature>
<feature type="region of interest" description="Disordered" evidence="1">
    <location>
        <begin position="30"/>
        <end position="54"/>
    </location>
</feature>
<evidence type="ECO:0000256" key="1">
    <source>
        <dbReference type="SAM" id="MobiDB-lite"/>
    </source>
</evidence>
<protein>
    <submittedName>
        <fullName evidence="2">Uncharacterized protein</fullName>
    </submittedName>
</protein>
<feature type="compositionally biased region" description="Low complexity" evidence="1">
    <location>
        <begin position="160"/>
        <end position="178"/>
    </location>
</feature>
<reference evidence="2" key="1">
    <citation type="submission" date="2016-10" db="EMBL/GenBank/DDBJ databases">
        <authorList>
            <person name="Benchimol M."/>
            <person name="Almeida L.G."/>
            <person name="Vasconcelos A.T."/>
            <person name="Perreira-Neves A."/>
            <person name="Rosa I.A."/>
            <person name="Tasca T."/>
            <person name="Bogo M.R."/>
            <person name="de Souza W."/>
        </authorList>
    </citation>
    <scope>NUCLEOTIDE SEQUENCE [LARGE SCALE GENOMIC DNA]</scope>
    <source>
        <strain evidence="2">K</strain>
    </source>
</reference>
<gene>
    <name evidence="2" type="ORF">TRFO_01273</name>
</gene>
<comment type="caution">
    <text evidence="2">The sequence shown here is derived from an EMBL/GenBank/DDBJ whole genome shotgun (WGS) entry which is preliminary data.</text>
</comment>
<dbReference type="GeneID" id="94824708"/>
<dbReference type="AlphaFoldDB" id="A0A1J4K6R1"/>
<accession>A0A1J4K6R1</accession>